<evidence type="ECO:0000256" key="1">
    <source>
        <dbReference type="PROSITE-ProRule" id="PRU00339"/>
    </source>
</evidence>
<evidence type="ECO:0000313" key="5">
    <source>
        <dbReference type="Proteomes" id="UP000240042"/>
    </source>
</evidence>
<dbReference type="RefSeq" id="WP_092317752.1">
    <property type="nucleotide sequence ID" value="NZ_FOKY01000001.1"/>
</dbReference>
<keyword evidence="2" id="KW-1133">Transmembrane helix</keyword>
<keyword evidence="5" id="KW-1185">Reference proteome</keyword>
<dbReference type="Proteomes" id="UP000240042">
    <property type="component" value="Unassembled WGS sequence"/>
</dbReference>
<dbReference type="PROSITE" id="PS50005">
    <property type="entry name" value="TPR"/>
    <property type="match status" value="1"/>
</dbReference>
<keyword evidence="2" id="KW-0812">Transmembrane</keyword>
<evidence type="ECO:0000256" key="2">
    <source>
        <dbReference type="SAM" id="Phobius"/>
    </source>
</evidence>
<protein>
    <submittedName>
        <fullName evidence="4">Tetratricopeptide repeat-containing protein</fullName>
    </submittedName>
</protein>
<feature type="domain" description="Ancillary SecYEG translocon subunit/Cell division coordinator CpoB TPR" evidence="3">
    <location>
        <begin position="281"/>
        <end position="363"/>
    </location>
</feature>
<dbReference type="SUPFAM" id="SSF48452">
    <property type="entry name" value="TPR-like"/>
    <property type="match status" value="2"/>
</dbReference>
<dbReference type="SMART" id="SM00028">
    <property type="entry name" value="TPR"/>
    <property type="match status" value="2"/>
</dbReference>
<organism evidence="4 5">
    <name type="scientific">Brevinema andersonii</name>
    <dbReference type="NCBI Taxonomy" id="34097"/>
    <lineage>
        <taxon>Bacteria</taxon>
        <taxon>Pseudomonadati</taxon>
        <taxon>Spirochaetota</taxon>
        <taxon>Spirochaetia</taxon>
        <taxon>Brevinematales</taxon>
        <taxon>Brevinemataceae</taxon>
        <taxon>Brevinema</taxon>
    </lineage>
</organism>
<dbReference type="InterPro" id="IPR018704">
    <property type="entry name" value="SecYEG/CpoB_TPR"/>
</dbReference>
<reference evidence="5" key="1">
    <citation type="submission" date="2016-10" db="EMBL/GenBank/DDBJ databases">
        <authorList>
            <person name="Varghese N."/>
            <person name="Submissions S."/>
        </authorList>
    </citation>
    <scope>NUCLEOTIDE SEQUENCE [LARGE SCALE GENOMIC DNA]</scope>
    <source>
        <strain evidence="5">ATCC 43811</strain>
    </source>
</reference>
<dbReference type="Pfam" id="PF09976">
    <property type="entry name" value="TPR_21"/>
    <property type="match status" value="1"/>
</dbReference>
<dbReference type="InterPro" id="IPR011990">
    <property type="entry name" value="TPR-like_helical_dom_sf"/>
</dbReference>
<feature type="repeat" description="TPR" evidence="1">
    <location>
        <begin position="338"/>
        <end position="371"/>
    </location>
</feature>
<dbReference type="InterPro" id="IPR019734">
    <property type="entry name" value="TPR_rpt"/>
</dbReference>
<keyword evidence="2" id="KW-0472">Membrane</keyword>
<evidence type="ECO:0000313" key="4">
    <source>
        <dbReference type="EMBL" id="SFB70295.1"/>
    </source>
</evidence>
<proteinExistence type="predicted"/>
<feature type="transmembrane region" description="Helical" evidence="2">
    <location>
        <begin position="21"/>
        <end position="39"/>
    </location>
</feature>
<gene>
    <name evidence="4" type="ORF">SAMN02745150_00344</name>
</gene>
<sequence length="390" mass="44579">MRRNYSYAGRNSLNQSGLAMLCLLIFFTATGIFLSLFFYQDLKNALRKFKEFQKPLTPVLIRPEISVPKLETITNDSDPSEKEAEKIFIAYDLGDDKLASRLITDFLANYSSNPLQNRVRIIGANLMYKRGDSAGALAYIKKVLSENELENKDFTDAVLLLGSIAREQKQYDSFIQSYLEQAYFRASEPSKSMLAFYLGYIMIHNKDFKNAASYFNNVIGENGVLGRADLYAAQEMRPETINTFANFLDLYPASQNFSYVKEAFIRESKLQASSLAARGYLDSAVNFYQNIAARFPGTQDADFARLQIADIYIQKKDLKKAVTILEQILDNDDKFYDPDALFRLGKIHFEQDNPERALNSFRTLTEQFPSSPMVHQAQEWQKLILESFAN</sequence>
<accession>A0A1I1D5V6</accession>
<evidence type="ECO:0000259" key="3">
    <source>
        <dbReference type="Pfam" id="PF09976"/>
    </source>
</evidence>
<dbReference type="AlphaFoldDB" id="A0A1I1D5V6"/>
<keyword evidence="1" id="KW-0802">TPR repeat</keyword>
<dbReference type="EMBL" id="FOKY01000001">
    <property type="protein sequence ID" value="SFB70295.1"/>
    <property type="molecule type" value="Genomic_DNA"/>
</dbReference>
<dbReference type="Pfam" id="PF13432">
    <property type="entry name" value="TPR_16"/>
    <property type="match status" value="1"/>
</dbReference>
<name>A0A1I1D5V6_BREAD</name>
<dbReference type="Gene3D" id="1.25.40.10">
    <property type="entry name" value="Tetratricopeptide repeat domain"/>
    <property type="match status" value="2"/>
</dbReference>
<dbReference type="OrthoDB" id="9814448at2"/>
<dbReference type="STRING" id="34097.SAMN02745150_00344"/>